<organism evidence="1 2">
    <name type="scientific">Lipomyces kononenkoae</name>
    <name type="common">Yeast</name>
    <dbReference type="NCBI Taxonomy" id="34357"/>
    <lineage>
        <taxon>Eukaryota</taxon>
        <taxon>Fungi</taxon>
        <taxon>Dikarya</taxon>
        <taxon>Ascomycota</taxon>
        <taxon>Saccharomycotina</taxon>
        <taxon>Lipomycetes</taxon>
        <taxon>Lipomycetales</taxon>
        <taxon>Lipomycetaceae</taxon>
        <taxon>Lipomyces</taxon>
    </lineage>
</organism>
<comment type="caution">
    <text evidence="1">The sequence shown here is derived from an EMBL/GenBank/DDBJ whole genome shotgun (WGS) entry which is preliminary data.</text>
</comment>
<evidence type="ECO:0000313" key="2">
    <source>
        <dbReference type="Proteomes" id="UP001433508"/>
    </source>
</evidence>
<sequence length="561" mass="59600">MVPPSPLSVSPVPTPAAPSDVTNGSRPSITASSSLTRLNVLSTSVAPNIYRTGSSGLPPPPIHPKRKPLPPTVDVNTLSTLSSGRFPGGGPPSPIRHGQVVPASILASPALILGSSAPQSTSQYVEKAHTSPAQSYASQPRPQVTNIHRYVDTVHLTSSAENMLPSQILRHQSLENRDSKLVTQNSAAILAGPPSLRPPPGVLAATTTESVSTKYMSRSSTESSGSSRSWSIQESPVLPLQIRQGQFHTNLQQRGSTSSTLSSNSISSVASVSAKSGASSTSLNFTASALTDSVVSHGSQFSERTISTTASQLPNSSDISTPAVAAPANTHLVDGKKADYVRYLRRQRATVWSDRMQRDLLTKQRQGHHHKEKERKKSREDEYSTYTHAYAYYHPKLDMTLELSDARVMSETASTKLASQASDITLDDRIEVRTEKSEDKVVDESSLTEYPATEAAKGHSTAEGHVSFGNTMTGGDGSILVADKVTSTQVTAIAKSSLPSVNSDAITANDTANIFESSATAISSEEELARRLSIGSLDEQAIAPGRTLYIVNPDYSSSDGD</sequence>
<dbReference type="EMBL" id="MU971358">
    <property type="protein sequence ID" value="KAK9238258.1"/>
    <property type="molecule type" value="Genomic_DNA"/>
</dbReference>
<gene>
    <name evidence="1" type="ORF">V1525DRAFT_401530</name>
</gene>
<protein>
    <submittedName>
        <fullName evidence="1">Uncharacterized protein</fullName>
    </submittedName>
</protein>
<dbReference type="Proteomes" id="UP001433508">
    <property type="component" value="Unassembled WGS sequence"/>
</dbReference>
<proteinExistence type="predicted"/>
<name>A0ACC3T2W5_LIPKO</name>
<accession>A0ACC3T2W5</accession>
<evidence type="ECO:0000313" key="1">
    <source>
        <dbReference type="EMBL" id="KAK9238258.1"/>
    </source>
</evidence>
<reference evidence="2" key="1">
    <citation type="journal article" date="2024" name="Front. Bioeng. Biotechnol.">
        <title>Genome-scale model development and genomic sequencing of the oleaginous clade Lipomyces.</title>
        <authorList>
            <person name="Czajka J.J."/>
            <person name="Han Y."/>
            <person name="Kim J."/>
            <person name="Mondo S.J."/>
            <person name="Hofstad B.A."/>
            <person name="Robles A."/>
            <person name="Haridas S."/>
            <person name="Riley R."/>
            <person name="LaButti K."/>
            <person name="Pangilinan J."/>
            <person name="Andreopoulos W."/>
            <person name="Lipzen A."/>
            <person name="Yan J."/>
            <person name="Wang M."/>
            <person name="Ng V."/>
            <person name="Grigoriev I.V."/>
            <person name="Spatafora J.W."/>
            <person name="Magnuson J.K."/>
            <person name="Baker S.E."/>
            <person name="Pomraning K.R."/>
        </authorList>
    </citation>
    <scope>NUCLEOTIDE SEQUENCE [LARGE SCALE GENOMIC DNA]</scope>
    <source>
        <strain evidence="2">CBS 7786</strain>
    </source>
</reference>
<keyword evidence="2" id="KW-1185">Reference proteome</keyword>